<reference evidence="14" key="1">
    <citation type="submission" date="2016-10" db="EMBL/GenBank/DDBJ databases">
        <authorList>
            <person name="Varghese N."/>
            <person name="Submissions S."/>
        </authorList>
    </citation>
    <scope>NUCLEOTIDE SEQUENCE [LARGE SCALE GENOMIC DNA]</scope>
    <source>
        <strain evidence="14">DSM 24499</strain>
    </source>
</reference>
<evidence type="ECO:0000256" key="1">
    <source>
        <dbReference type="ARBA" id="ARBA00004571"/>
    </source>
</evidence>
<comment type="similarity">
    <text evidence="8 9">Belongs to the TonB-dependent receptor family.</text>
</comment>
<keyword evidence="2 8" id="KW-0813">Transport</keyword>
<keyword evidence="4 8" id="KW-0812">Transmembrane</keyword>
<dbReference type="Pfam" id="PF07715">
    <property type="entry name" value="Plug"/>
    <property type="match status" value="1"/>
</dbReference>
<keyword evidence="7 8" id="KW-0998">Cell outer membrane</keyword>
<feature type="domain" description="TonB-dependent receptor plug" evidence="12">
    <location>
        <begin position="232"/>
        <end position="336"/>
    </location>
</feature>
<dbReference type="SUPFAM" id="SSF56935">
    <property type="entry name" value="Porins"/>
    <property type="match status" value="1"/>
</dbReference>
<evidence type="ECO:0000256" key="3">
    <source>
        <dbReference type="ARBA" id="ARBA00022452"/>
    </source>
</evidence>
<protein>
    <submittedName>
        <fullName evidence="13">TonB-linked outer membrane protein, SusC/RagA family</fullName>
    </submittedName>
</protein>
<dbReference type="InterPro" id="IPR023996">
    <property type="entry name" value="TonB-dep_OMP_SusC/RagA"/>
</dbReference>
<dbReference type="InterPro" id="IPR037066">
    <property type="entry name" value="Plug_dom_sf"/>
</dbReference>
<dbReference type="AlphaFoldDB" id="A0A1I1NBE4"/>
<feature type="domain" description="TonB-dependent receptor-like beta-barrel" evidence="11">
    <location>
        <begin position="526"/>
        <end position="1053"/>
    </location>
</feature>
<accession>A0A1I1NBE4</accession>
<dbReference type="Pfam" id="PF13715">
    <property type="entry name" value="CarbopepD_reg_2"/>
    <property type="match status" value="1"/>
</dbReference>
<dbReference type="InterPro" id="IPR039426">
    <property type="entry name" value="TonB-dep_rcpt-like"/>
</dbReference>
<dbReference type="Pfam" id="PF00593">
    <property type="entry name" value="TonB_dep_Rec_b-barrel"/>
    <property type="match status" value="1"/>
</dbReference>
<keyword evidence="3 8" id="KW-1134">Transmembrane beta strand</keyword>
<organism evidence="13 14">
    <name type="scientific">Zunongwangia mangrovi</name>
    <dbReference type="NCBI Taxonomy" id="1334022"/>
    <lineage>
        <taxon>Bacteria</taxon>
        <taxon>Pseudomonadati</taxon>
        <taxon>Bacteroidota</taxon>
        <taxon>Flavobacteriia</taxon>
        <taxon>Flavobacteriales</taxon>
        <taxon>Flavobacteriaceae</taxon>
        <taxon>Zunongwangia</taxon>
    </lineage>
</organism>
<dbReference type="GO" id="GO:0009279">
    <property type="term" value="C:cell outer membrane"/>
    <property type="evidence" value="ECO:0007669"/>
    <property type="project" value="UniProtKB-SubCell"/>
</dbReference>
<evidence type="ECO:0000259" key="12">
    <source>
        <dbReference type="Pfam" id="PF07715"/>
    </source>
</evidence>
<keyword evidence="6 8" id="KW-0472">Membrane</keyword>
<evidence type="ECO:0000256" key="5">
    <source>
        <dbReference type="ARBA" id="ARBA00023077"/>
    </source>
</evidence>
<dbReference type="NCBIfam" id="TIGR04056">
    <property type="entry name" value="OMP_RagA_SusC"/>
    <property type="match status" value="1"/>
</dbReference>
<evidence type="ECO:0000313" key="13">
    <source>
        <dbReference type="EMBL" id="SFC92083.1"/>
    </source>
</evidence>
<dbReference type="InterPro" id="IPR012910">
    <property type="entry name" value="Plug_dom"/>
</dbReference>
<name>A0A1I1NBE4_9FLAO</name>
<evidence type="ECO:0000313" key="14">
    <source>
        <dbReference type="Proteomes" id="UP000199438"/>
    </source>
</evidence>
<feature type="chain" id="PRO_5011560521" evidence="10">
    <location>
        <begin position="38"/>
        <end position="1097"/>
    </location>
</feature>
<dbReference type="Gene3D" id="2.60.40.1120">
    <property type="entry name" value="Carboxypeptidase-like, regulatory domain"/>
    <property type="match status" value="1"/>
</dbReference>
<evidence type="ECO:0000256" key="4">
    <source>
        <dbReference type="ARBA" id="ARBA00022692"/>
    </source>
</evidence>
<evidence type="ECO:0000256" key="8">
    <source>
        <dbReference type="PROSITE-ProRule" id="PRU01360"/>
    </source>
</evidence>
<dbReference type="STRING" id="1334022.SAMN04487907_1148"/>
<evidence type="ECO:0000256" key="2">
    <source>
        <dbReference type="ARBA" id="ARBA00022448"/>
    </source>
</evidence>
<keyword evidence="10" id="KW-0732">Signal</keyword>
<evidence type="ECO:0000256" key="9">
    <source>
        <dbReference type="RuleBase" id="RU003357"/>
    </source>
</evidence>
<dbReference type="EMBL" id="FOKV01000014">
    <property type="protein sequence ID" value="SFC92083.1"/>
    <property type="molecule type" value="Genomic_DNA"/>
</dbReference>
<dbReference type="Gene3D" id="2.40.170.20">
    <property type="entry name" value="TonB-dependent receptor, beta-barrel domain"/>
    <property type="match status" value="1"/>
</dbReference>
<dbReference type="InterPro" id="IPR000531">
    <property type="entry name" value="Beta-barrel_TonB"/>
</dbReference>
<gene>
    <name evidence="13" type="ORF">SAMN04487907_1148</name>
</gene>
<evidence type="ECO:0000259" key="11">
    <source>
        <dbReference type="Pfam" id="PF00593"/>
    </source>
</evidence>
<dbReference type="InterPro" id="IPR036942">
    <property type="entry name" value="Beta-barrel_TonB_sf"/>
</dbReference>
<sequence length="1097" mass="122895">MKNRLLKKTKCLYWLKFSKTMKLTVFLLLVSIFSSNANSYSQKSKISIDLEEVSVGEVLKEIENLTDYKFLFDSNEIDIAKIVSVKGTKRPVKNILEEIFQSENLEIRLLKKQIILKKNSDNTQTPVEVIKTSRSNIYQKTISGVVISKEDSLPLAGVNVMVKGTNKGVITDFEGAYTLEASIGSTLVFSYLGFRNQEIIVEDEGSIDVSMVVDQESLADVVVVGYGTKRREEISASIASVKSEDFVQTSTPDATQLLRGKVAGLNIITPDANPQATSQISLRGVATLNSGRSPLVLIDGVPGSMNTVSPNDIAQIDVLKDGSAAAIYGTRGTNGVILITTKSGQGVMEPTIEMNSYVSTQQIIKKLPVMTAAEYRERADAGQPGAIDRGFNTDWVDEILQTPFNQTYSLSIKGGSNKTNYIATVDYTSNEGIVKRSRINVVYPRLYVSHKMFDDKLKIDASINGFKRSFGIPYNDAVYQNAVIYNPTAPIKDDDGNWTESAREMYENPLALLYETEGENKISNFRMYSALSFKPIEDLTFKVLGSQETTNQFSGYYETMQHRSTTIQGRNGYATRNTSRTQNDMLEVTAEYRKLFSDKHSINALGGYTWIRNNYQTAGMVNWDFPSDDYSYNNIGLGEALQLGSAGQSTYQAADKLVGYFGRLNYNFDGKYYLSGSLRYEGSSKFGENHKWGVFPGISAAWNMDNESFLRKFEDLSYLKLRGGFGVTGTVPTDPYQSLITLNLGGFGYYNGEWVNLLRAGSNPNPDLRWEKKEEINIGVDFGFFEERLTGSLDVYRRDTKDLIWNYSVPVPPYLYPTIAANAGTLRSDGIEISLGIVPITNENFNWSTNFNFSTNRSILRSLSNDEFISNGFSDLGNTLAPIQQTTHRIQEGERIGNFFGYNSIDIDEEGHWIIEGQDGTPKPIIEQSPNDKKVIGNGLPKYYINWNHSFAYKRFDMSVTMRGAFDYQILNMANMNYGVPGALTDNNIFRTAFEDVYSKRPLANDQSPQYVSYFVEDGDYWKFDNVTIGFRPKLETIQWIDNLRIYGSVNNLAVITGYSGIDPEVNVQGLTPGLDDRYRYPSARTFTLGVNLTLKN</sequence>
<keyword evidence="14" id="KW-1185">Reference proteome</keyword>
<dbReference type="SUPFAM" id="SSF49464">
    <property type="entry name" value="Carboxypeptidase regulatory domain-like"/>
    <property type="match status" value="1"/>
</dbReference>
<dbReference type="OrthoDB" id="9768177at2"/>
<feature type="signal peptide" evidence="10">
    <location>
        <begin position="1"/>
        <end position="37"/>
    </location>
</feature>
<dbReference type="PROSITE" id="PS52016">
    <property type="entry name" value="TONB_DEPENDENT_REC_3"/>
    <property type="match status" value="1"/>
</dbReference>
<evidence type="ECO:0000256" key="10">
    <source>
        <dbReference type="SAM" id="SignalP"/>
    </source>
</evidence>
<keyword evidence="5 9" id="KW-0798">TonB box</keyword>
<evidence type="ECO:0000256" key="6">
    <source>
        <dbReference type="ARBA" id="ARBA00023136"/>
    </source>
</evidence>
<evidence type="ECO:0000256" key="7">
    <source>
        <dbReference type="ARBA" id="ARBA00023237"/>
    </source>
</evidence>
<dbReference type="InterPro" id="IPR008969">
    <property type="entry name" value="CarboxyPept-like_regulatory"/>
</dbReference>
<dbReference type="InterPro" id="IPR023997">
    <property type="entry name" value="TonB-dep_OMP_SusC/RagA_CS"/>
</dbReference>
<comment type="subcellular location">
    <subcellularLocation>
        <location evidence="1 8">Cell outer membrane</location>
        <topology evidence="1 8">Multi-pass membrane protein</topology>
    </subcellularLocation>
</comment>
<dbReference type="NCBIfam" id="TIGR04057">
    <property type="entry name" value="SusC_RagA_signa"/>
    <property type="match status" value="1"/>
</dbReference>
<proteinExistence type="inferred from homology"/>
<dbReference type="Gene3D" id="2.170.130.10">
    <property type="entry name" value="TonB-dependent receptor, plug domain"/>
    <property type="match status" value="1"/>
</dbReference>
<dbReference type="Proteomes" id="UP000199438">
    <property type="component" value="Unassembled WGS sequence"/>
</dbReference>